<dbReference type="SUPFAM" id="SSF53955">
    <property type="entry name" value="Lysozyme-like"/>
    <property type="match status" value="1"/>
</dbReference>
<keyword evidence="10" id="KW-1015">Disulfide bond</keyword>
<dbReference type="PANTHER" id="PTHR11195:SF13">
    <property type="entry name" value="INVERTEBRATE-TYPE LYSOZYME 2-RELATED"/>
    <property type="match status" value="1"/>
</dbReference>
<dbReference type="PROSITE" id="PS51909">
    <property type="entry name" value="LYSOZYME_I"/>
    <property type="match status" value="1"/>
</dbReference>
<keyword evidence="11" id="KW-0326">Glycosidase</keyword>
<evidence type="ECO:0000256" key="9">
    <source>
        <dbReference type="ARBA" id="ARBA00023022"/>
    </source>
</evidence>
<comment type="caution">
    <text evidence="12">The sequence shown here is derived from an EMBL/GenBank/DDBJ whole genome shotgun (WGS) entry which is preliminary data.</text>
</comment>
<evidence type="ECO:0000256" key="8">
    <source>
        <dbReference type="ARBA" id="ARBA00022801"/>
    </source>
</evidence>
<evidence type="ECO:0000313" key="12">
    <source>
        <dbReference type="EMBL" id="KAJ8299659.1"/>
    </source>
</evidence>
<dbReference type="InterPro" id="IPR023346">
    <property type="entry name" value="Lysozyme-like_dom_sf"/>
</dbReference>
<comment type="catalytic activity">
    <reaction evidence="1">
        <text>Hydrolysis of (1-&gt;4)-beta-linkages between N-acetylmuramic acid and N-acetyl-D-glucosamine residues in a peptidoglycan and between N-acetyl-D-glucosamine residues in chitodextrins.</text>
        <dbReference type="EC" id="3.2.1.17"/>
    </reaction>
</comment>
<dbReference type="InterPro" id="IPR008597">
    <property type="entry name" value="Invert_lysozyme"/>
</dbReference>
<dbReference type="PANTHER" id="PTHR11195">
    <property type="entry name" value="DESTABILASE-RELATED"/>
    <property type="match status" value="1"/>
</dbReference>
<dbReference type="Proteomes" id="UP001217089">
    <property type="component" value="Unassembled WGS sequence"/>
</dbReference>
<evidence type="ECO:0000256" key="10">
    <source>
        <dbReference type="ARBA" id="ARBA00023157"/>
    </source>
</evidence>
<evidence type="ECO:0000256" key="6">
    <source>
        <dbReference type="ARBA" id="ARBA00022638"/>
    </source>
</evidence>
<dbReference type="Gene3D" id="1.10.530.10">
    <property type="match status" value="1"/>
</dbReference>
<dbReference type="EMBL" id="JARBDR010000921">
    <property type="protein sequence ID" value="KAJ8299659.1"/>
    <property type="molecule type" value="Genomic_DNA"/>
</dbReference>
<keyword evidence="13" id="KW-1185">Reference proteome</keyword>
<keyword evidence="7" id="KW-0732">Signal</keyword>
<evidence type="ECO:0000256" key="5">
    <source>
        <dbReference type="ARBA" id="ARBA00022529"/>
    </source>
</evidence>
<evidence type="ECO:0000256" key="3">
    <source>
        <dbReference type="ARBA" id="ARBA00012732"/>
    </source>
</evidence>
<organism evidence="12 13">
    <name type="scientific">Tegillarca granosa</name>
    <name type="common">Malaysian cockle</name>
    <name type="synonym">Anadara granosa</name>
    <dbReference type="NCBI Taxonomy" id="220873"/>
    <lineage>
        <taxon>Eukaryota</taxon>
        <taxon>Metazoa</taxon>
        <taxon>Spiralia</taxon>
        <taxon>Lophotrochozoa</taxon>
        <taxon>Mollusca</taxon>
        <taxon>Bivalvia</taxon>
        <taxon>Autobranchia</taxon>
        <taxon>Pteriomorphia</taxon>
        <taxon>Arcoida</taxon>
        <taxon>Arcoidea</taxon>
        <taxon>Arcidae</taxon>
        <taxon>Tegillarca</taxon>
    </lineage>
</organism>
<keyword evidence="5" id="KW-0929">Antimicrobial</keyword>
<evidence type="ECO:0000256" key="7">
    <source>
        <dbReference type="ARBA" id="ARBA00022729"/>
    </source>
</evidence>
<dbReference type="EC" id="3.2.1.17" evidence="3"/>
<comment type="subcellular location">
    <subcellularLocation>
        <location evidence="2">Secreted</location>
    </subcellularLocation>
</comment>
<protein>
    <recommendedName>
        <fullName evidence="3">lysozyme</fullName>
        <ecNumber evidence="3">3.2.1.17</ecNumber>
    </recommendedName>
</protein>
<name>A0ABQ9E2G7_TEGGR</name>
<evidence type="ECO:0000256" key="4">
    <source>
        <dbReference type="ARBA" id="ARBA00022525"/>
    </source>
</evidence>
<keyword evidence="6" id="KW-0081">Bacteriolytic enzyme</keyword>
<accession>A0ABQ9E2G7</accession>
<evidence type="ECO:0000256" key="1">
    <source>
        <dbReference type="ARBA" id="ARBA00000632"/>
    </source>
</evidence>
<evidence type="ECO:0000256" key="11">
    <source>
        <dbReference type="ARBA" id="ARBA00023295"/>
    </source>
</evidence>
<evidence type="ECO:0000256" key="2">
    <source>
        <dbReference type="ARBA" id="ARBA00004613"/>
    </source>
</evidence>
<keyword evidence="8" id="KW-0378">Hydrolase</keyword>
<keyword evidence="4" id="KW-0964">Secreted</keyword>
<gene>
    <name evidence="12" type="ORF">KUTeg_023719</name>
</gene>
<dbReference type="Pfam" id="PF05497">
    <property type="entry name" value="Destabilase"/>
    <property type="match status" value="1"/>
</dbReference>
<evidence type="ECO:0000313" key="13">
    <source>
        <dbReference type="Proteomes" id="UP001217089"/>
    </source>
</evidence>
<sequence length="95" mass="11097">MDCRWDVGSDSCGYFQIKYNYWVDCGRPGGRWKSCAKNYYCASKCVQKYMNRYINARGCKRDCQSYARLHNGGPGGCLKDSTLRYWRKITQKGCF</sequence>
<reference evidence="12 13" key="1">
    <citation type="submission" date="2022-12" db="EMBL/GenBank/DDBJ databases">
        <title>Chromosome-level genome of Tegillarca granosa.</title>
        <authorList>
            <person name="Kim J."/>
        </authorList>
    </citation>
    <scope>NUCLEOTIDE SEQUENCE [LARGE SCALE GENOMIC DNA]</scope>
    <source>
        <strain evidence="12">Teg-2019</strain>
        <tissue evidence="12">Adductor muscle</tissue>
    </source>
</reference>
<keyword evidence="9" id="KW-0044">Antibiotic</keyword>
<proteinExistence type="predicted"/>